<accession>V9I5T4</accession>
<dbReference type="InterPro" id="IPR028082">
    <property type="entry name" value="Peripla_BP_I"/>
</dbReference>
<feature type="non-terminal residue" evidence="1">
    <location>
        <position position="1"/>
    </location>
</feature>
<dbReference type="AlphaFoldDB" id="V9I5T4"/>
<dbReference type="Gene3D" id="3.40.50.2300">
    <property type="match status" value="1"/>
</dbReference>
<name>V9I5T4_BRABE</name>
<evidence type="ECO:0000313" key="1">
    <source>
        <dbReference type="EMBL" id="AEU03856.1"/>
    </source>
</evidence>
<reference evidence="1" key="1">
    <citation type="submission" date="2010-11" db="EMBL/GenBank/DDBJ databases">
        <authorList>
            <person name="Yan J."/>
            <person name="Feng L."/>
        </authorList>
    </citation>
    <scope>NUCLEOTIDE SEQUENCE</scope>
</reference>
<feature type="non-terminal residue" evidence="1">
    <location>
        <position position="160"/>
    </location>
</feature>
<organism evidence="1">
    <name type="scientific">Branchiostoma belcheri tsingtauense</name>
    <dbReference type="NCBI Taxonomy" id="155462"/>
    <lineage>
        <taxon>Eukaryota</taxon>
        <taxon>Metazoa</taxon>
        <taxon>Chordata</taxon>
        <taxon>Cephalochordata</taxon>
        <taxon>Leptocardii</taxon>
        <taxon>Amphioxiformes</taxon>
        <taxon>Branchiostomatidae</taxon>
        <taxon>Branchiostoma</taxon>
    </lineage>
</organism>
<sequence length="160" mass="18039">FSDRQIISYVQTYLDQSDKWKLDSVITFDAVNANRFSTRRVRQRLRVVKAKAVILFCSTADASWVFNMAESIGILEDNHVWIGFQSISAGILNFPQAPEEFPLGLILLHFREAQYTIELALQDALSVLHEGLSVYLQQNNRVASPNVNATNGCRDPSLHG</sequence>
<proteinExistence type="evidence at transcript level"/>
<dbReference type="EMBL" id="HQ588934">
    <property type="protein sequence ID" value="AEU03856.1"/>
    <property type="molecule type" value="mRNA"/>
</dbReference>
<dbReference type="SUPFAM" id="SSF53822">
    <property type="entry name" value="Periplasmic binding protein-like I"/>
    <property type="match status" value="1"/>
</dbReference>
<protein>
    <submittedName>
        <fullName evidence="1">NVMDR2-like protein</fullName>
    </submittedName>
</protein>